<dbReference type="Proteomes" id="UP000001997">
    <property type="component" value="Unassembled WGS sequence"/>
</dbReference>
<dbReference type="InParanoid" id="A5DA05"/>
<dbReference type="KEGG" id="pgu:PGUG_00110"/>
<dbReference type="HOGENOM" id="CLU_1669203_0_0_1"/>
<dbReference type="eggNOG" id="ENOG502S8I0">
    <property type="taxonomic scope" value="Eukaryota"/>
</dbReference>
<dbReference type="AlphaFoldDB" id="A5DA05"/>
<dbReference type="EMBL" id="CH408155">
    <property type="protein sequence ID" value="EDK36012.2"/>
    <property type="molecule type" value="Genomic_DNA"/>
</dbReference>
<evidence type="ECO:0000256" key="1">
    <source>
        <dbReference type="SAM" id="MobiDB-lite"/>
    </source>
</evidence>
<dbReference type="VEuPathDB" id="FungiDB:PGUG_00110"/>
<name>A5DA05_PICGU</name>
<keyword evidence="3" id="KW-1185">Reference proteome</keyword>
<sequence>MSNQYAYNSGTSATNYSSQYSPPLSNGSMTMGVGNGANTSPTFNNTSYGSVDSTGSSGMSSLGSSFTSSSNYSFHNARMRCYLSKSFDIEDDMEFCPDIPEQYSTNSPPMKKFNAHTAMSFSPTTQAENMNNHQHNPQSPRVTTPRLKKPLEIINPQTRMRVGSPAMQNK</sequence>
<organism evidence="2 3">
    <name type="scientific">Meyerozyma guilliermondii (strain ATCC 6260 / CBS 566 / DSM 6381 / JCM 1539 / NBRC 10279 / NRRL Y-324)</name>
    <name type="common">Yeast</name>
    <name type="synonym">Candida guilliermondii</name>
    <dbReference type="NCBI Taxonomy" id="294746"/>
    <lineage>
        <taxon>Eukaryota</taxon>
        <taxon>Fungi</taxon>
        <taxon>Dikarya</taxon>
        <taxon>Ascomycota</taxon>
        <taxon>Saccharomycotina</taxon>
        <taxon>Pichiomycetes</taxon>
        <taxon>Debaryomycetaceae</taxon>
        <taxon>Meyerozyma</taxon>
    </lineage>
</organism>
<reference evidence="2 3" key="1">
    <citation type="journal article" date="2009" name="Nature">
        <title>Evolution of pathogenicity and sexual reproduction in eight Candida genomes.</title>
        <authorList>
            <person name="Butler G."/>
            <person name="Rasmussen M.D."/>
            <person name="Lin M.F."/>
            <person name="Santos M.A."/>
            <person name="Sakthikumar S."/>
            <person name="Munro C.A."/>
            <person name="Rheinbay E."/>
            <person name="Grabherr M."/>
            <person name="Forche A."/>
            <person name="Reedy J.L."/>
            <person name="Agrafioti I."/>
            <person name="Arnaud M.B."/>
            <person name="Bates S."/>
            <person name="Brown A.J."/>
            <person name="Brunke S."/>
            <person name="Costanzo M.C."/>
            <person name="Fitzpatrick D.A."/>
            <person name="de Groot P.W."/>
            <person name="Harris D."/>
            <person name="Hoyer L.L."/>
            <person name="Hube B."/>
            <person name="Klis F.M."/>
            <person name="Kodira C."/>
            <person name="Lennard N."/>
            <person name="Logue M.E."/>
            <person name="Martin R."/>
            <person name="Neiman A.M."/>
            <person name="Nikolaou E."/>
            <person name="Quail M.A."/>
            <person name="Quinn J."/>
            <person name="Santos M.C."/>
            <person name="Schmitzberger F.F."/>
            <person name="Sherlock G."/>
            <person name="Shah P."/>
            <person name="Silverstein K.A."/>
            <person name="Skrzypek M.S."/>
            <person name="Soll D."/>
            <person name="Staggs R."/>
            <person name="Stansfield I."/>
            <person name="Stumpf M.P."/>
            <person name="Sudbery P.E."/>
            <person name="Srikantha T."/>
            <person name="Zeng Q."/>
            <person name="Berman J."/>
            <person name="Berriman M."/>
            <person name="Heitman J."/>
            <person name="Gow N.A."/>
            <person name="Lorenz M.C."/>
            <person name="Birren B.W."/>
            <person name="Kellis M."/>
            <person name="Cuomo C.A."/>
        </authorList>
    </citation>
    <scope>NUCLEOTIDE SEQUENCE [LARGE SCALE GENOMIC DNA]</scope>
    <source>
        <strain evidence="3">ATCC 6260 / CBS 566 / DSM 6381 / JCM 1539 / NBRC 10279 / NRRL Y-324</strain>
    </source>
</reference>
<evidence type="ECO:0000313" key="3">
    <source>
        <dbReference type="Proteomes" id="UP000001997"/>
    </source>
</evidence>
<proteinExistence type="predicted"/>
<feature type="compositionally biased region" description="Polar residues" evidence="1">
    <location>
        <begin position="125"/>
        <end position="142"/>
    </location>
</feature>
<dbReference type="RefSeq" id="XP_001486733.2">
    <property type="nucleotide sequence ID" value="XM_001486683.1"/>
</dbReference>
<gene>
    <name evidence="2" type="ORF">PGUG_00110</name>
</gene>
<evidence type="ECO:0000313" key="2">
    <source>
        <dbReference type="EMBL" id="EDK36012.2"/>
    </source>
</evidence>
<dbReference type="GeneID" id="5128867"/>
<feature type="region of interest" description="Disordered" evidence="1">
    <location>
        <begin position="125"/>
        <end position="170"/>
    </location>
</feature>
<dbReference type="OrthoDB" id="5408025at2759"/>
<dbReference type="OMA" id="HTPRIKK"/>
<accession>A5DA05</accession>
<protein>
    <submittedName>
        <fullName evidence="2">Uncharacterized protein</fullName>
    </submittedName>
</protein>